<dbReference type="SUPFAM" id="SSF55874">
    <property type="entry name" value="ATPase domain of HSP90 chaperone/DNA topoisomerase II/histidine kinase"/>
    <property type="match status" value="1"/>
</dbReference>
<dbReference type="PRINTS" id="PR00344">
    <property type="entry name" value="BCTRLSENSOR"/>
</dbReference>
<evidence type="ECO:0000313" key="11">
    <source>
        <dbReference type="EMBL" id="ERJ94617.1"/>
    </source>
</evidence>
<dbReference type="SUPFAM" id="SSF47384">
    <property type="entry name" value="Homodimeric domain of signal transducing histidine kinase"/>
    <property type="match status" value="1"/>
</dbReference>
<dbReference type="InterPro" id="IPR003661">
    <property type="entry name" value="HisK_dim/P_dom"/>
</dbReference>
<dbReference type="InterPro" id="IPR036890">
    <property type="entry name" value="HATPase_C_sf"/>
</dbReference>
<keyword evidence="4" id="KW-0597">Phosphoprotein</keyword>
<evidence type="ECO:0000256" key="1">
    <source>
        <dbReference type="ARBA" id="ARBA00000085"/>
    </source>
</evidence>
<dbReference type="Gene3D" id="1.10.287.130">
    <property type="match status" value="1"/>
</dbReference>
<dbReference type="FunFam" id="1.10.287.130:FF:000001">
    <property type="entry name" value="Two-component sensor histidine kinase"/>
    <property type="match status" value="1"/>
</dbReference>
<comment type="subcellular location">
    <subcellularLocation>
        <location evidence="2">Membrane</location>
    </subcellularLocation>
</comment>
<evidence type="ECO:0000313" key="12">
    <source>
        <dbReference type="Proteomes" id="UP000016662"/>
    </source>
</evidence>
<evidence type="ECO:0000256" key="2">
    <source>
        <dbReference type="ARBA" id="ARBA00004370"/>
    </source>
</evidence>
<feature type="domain" description="HAMP" evidence="10">
    <location>
        <begin position="201"/>
        <end position="253"/>
    </location>
</feature>
<evidence type="ECO:0000259" key="10">
    <source>
        <dbReference type="PROSITE" id="PS50885"/>
    </source>
</evidence>
<dbReference type="PANTHER" id="PTHR43711">
    <property type="entry name" value="TWO-COMPONENT HISTIDINE KINASE"/>
    <property type="match status" value="1"/>
</dbReference>
<dbReference type="GO" id="GO:0000155">
    <property type="term" value="F:phosphorelay sensor kinase activity"/>
    <property type="evidence" value="ECO:0007669"/>
    <property type="project" value="InterPro"/>
</dbReference>
<dbReference type="Pfam" id="PF02518">
    <property type="entry name" value="HATPase_c"/>
    <property type="match status" value="1"/>
</dbReference>
<evidence type="ECO:0000259" key="9">
    <source>
        <dbReference type="PROSITE" id="PS50109"/>
    </source>
</evidence>
<keyword evidence="5" id="KW-0808">Transferase</keyword>
<dbReference type="HOGENOM" id="CLU_000445_89_6_9"/>
<dbReference type="EMBL" id="AWVF01000250">
    <property type="protein sequence ID" value="ERJ94617.1"/>
    <property type="molecule type" value="Genomic_DNA"/>
</dbReference>
<dbReference type="PROSITE" id="PS50885">
    <property type="entry name" value="HAMP"/>
    <property type="match status" value="1"/>
</dbReference>
<evidence type="ECO:0000256" key="5">
    <source>
        <dbReference type="ARBA" id="ARBA00022679"/>
    </source>
</evidence>
<dbReference type="PANTHER" id="PTHR43711:SF1">
    <property type="entry name" value="HISTIDINE KINASE 1"/>
    <property type="match status" value="1"/>
</dbReference>
<keyword evidence="8" id="KW-0812">Transmembrane</keyword>
<dbReference type="AlphaFoldDB" id="U2KQS1"/>
<evidence type="ECO:0000256" key="3">
    <source>
        <dbReference type="ARBA" id="ARBA00012438"/>
    </source>
</evidence>
<keyword evidence="8" id="KW-0472">Membrane</keyword>
<dbReference type="OrthoDB" id="9762826at2"/>
<dbReference type="InterPro" id="IPR004358">
    <property type="entry name" value="Sig_transdc_His_kin-like_C"/>
</dbReference>
<dbReference type="EC" id="2.7.13.3" evidence="3"/>
<dbReference type="Pfam" id="PF00672">
    <property type="entry name" value="HAMP"/>
    <property type="match status" value="1"/>
</dbReference>
<dbReference type="InterPro" id="IPR036097">
    <property type="entry name" value="HisK_dim/P_sf"/>
</dbReference>
<dbReference type="InterPro" id="IPR003660">
    <property type="entry name" value="HAMP_dom"/>
</dbReference>
<feature type="transmembrane region" description="Helical" evidence="8">
    <location>
        <begin position="20"/>
        <end position="46"/>
    </location>
</feature>
<comment type="catalytic activity">
    <reaction evidence="1">
        <text>ATP + protein L-histidine = ADP + protein N-phospho-L-histidine.</text>
        <dbReference type="EC" id="2.7.13.3"/>
    </reaction>
</comment>
<comment type="caution">
    <text evidence="11">The sequence shown here is derived from an EMBL/GenBank/DDBJ whole genome shotgun (WGS) entry which is preliminary data.</text>
</comment>
<dbReference type="GO" id="GO:0016020">
    <property type="term" value="C:membrane"/>
    <property type="evidence" value="ECO:0007669"/>
    <property type="project" value="UniProtKB-SubCell"/>
</dbReference>
<accession>U2KQS1</accession>
<organism evidence="11 12">
    <name type="scientific">Ruminococcus callidus ATCC 27760</name>
    <dbReference type="NCBI Taxonomy" id="411473"/>
    <lineage>
        <taxon>Bacteria</taxon>
        <taxon>Bacillati</taxon>
        <taxon>Bacillota</taxon>
        <taxon>Clostridia</taxon>
        <taxon>Eubacteriales</taxon>
        <taxon>Oscillospiraceae</taxon>
        <taxon>Ruminococcus</taxon>
    </lineage>
</organism>
<feature type="transmembrane region" description="Helical" evidence="8">
    <location>
        <begin position="182"/>
        <end position="200"/>
    </location>
</feature>
<dbReference type="CDD" id="cd00075">
    <property type="entry name" value="HATPase"/>
    <property type="match status" value="1"/>
</dbReference>
<dbReference type="Pfam" id="PF00512">
    <property type="entry name" value="HisKA"/>
    <property type="match status" value="1"/>
</dbReference>
<protein>
    <recommendedName>
        <fullName evidence="3">histidine kinase</fullName>
        <ecNumber evidence="3">2.7.13.3</ecNumber>
    </recommendedName>
</protein>
<evidence type="ECO:0000256" key="6">
    <source>
        <dbReference type="ARBA" id="ARBA00022777"/>
    </source>
</evidence>
<gene>
    <name evidence="11" type="ORF">RUMCAL_02025</name>
</gene>
<keyword evidence="12" id="KW-1185">Reference proteome</keyword>
<dbReference type="CDD" id="cd00082">
    <property type="entry name" value="HisKA"/>
    <property type="match status" value="1"/>
</dbReference>
<dbReference type="PATRIC" id="fig|411473.3.peg.1671"/>
<dbReference type="InterPro" id="IPR005467">
    <property type="entry name" value="His_kinase_dom"/>
</dbReference>
<keyword evidence="6 11" id="KW-0418">Kinase</keyword>
<dbReference type="STRING" id="411473.RUMCAL_02025"/>
<evidence type="ECO:0000256" key="8">
    <source>
        <dbReference type="SAM" id="Phobius"/>
    </source>
</evidence>
<sequence>MTHHRHHLGERNLRIGVKIWLFFMLFVCVVFLLMWLFQIIFLEWFYESMKIRDTAKLAQQLVSDYGSEDFSDDAQEISLQNEMCIELLNSNGREVYYNCVYNGKCLLHGKESGTLFYLIDLQNSSTGTICRRVSNPTLQNEMLVYGCTMYSKDDGSVLGYLLLNSPLVPVESTVSILKRQTMMITIMLVFFGFLISFYAANHIATPITRITQSAKRLAHGDYAVKFEGGGYAEVDDLAETLTYAAHELSKTDQMQRDLIANVSHDLRTPLTMMKAYAEMIRDLSGNNPVKREQHLNIIIEETDRLTQIVNDMLDLSKLESGAQKLDYSTFDIAQCMAEIVHRYEGVSERMGYQIHLTLDEPCMVRCDESKIDRVIGNLINNAINYTSKEDKQVFVTQRNLPQCVRIEVRDTGDGIEEDKIKLIFDKYYRSENHKREVVGTGLGLSIVKEILKMHNYNYGVNSKLGEGSTFWFEIRDIVPPEKPEDEEIPDAEIRQL</sequence>
<dbReference type="InterPro" id="IPR050736">
    <property type="entry name" value="Sensor_HK_Regulatory"/>
</dbReference>
<dbReference type="SMART" id="SM00304">
    <property type="entry name" value="HAMP"/>
    <property type="match status" value="1"/>
</dbReference>
<feature type="domain" description="Histidine kinase" evidence="9">
    <location>
        <begin position="261"/>
        <end position="478"/>
    </location>
</feature>
<dbReference type="SUPFAM" id="SSF158472">
    <property type="entry name" value="HAMP domain-like"/>
    <property type="match status" value="1"/>
</dbReference>
<dbReference type="CDD" id="cd06225">
    <property type="entry name" value="HAMP"/>
    <property type="match status" value="1"/>
</dbReference>
<dbReference type="PROSITE" id="PS50109">
    <property type="entry name" value="HIS_KIN"/>
    <property type="match status" value="1"/>
</dbReference>
<evidence type="ECO:0000256" key="7">
    <source>
        <dbReference type="ARBA" id="ARBA00023012"/>
    </source>
</evidence>
<reference evidence="11 12" key="1">
    <citation type="submission" date="2013-07" db="EMBL/GenBank/DDBJ databases">
        <authorList>
            <person name="Weinstock G."/>
            <person name="Sodergren E."/>
            <person name="Wylie T."/>
            <person name="Fulton L."/>
            <person name="Fulton R."/>
            <person name="Fronick C."/>
            <person name="O'Laughlin M."/>
            <person name="Godfrey J."/>
            <person name="Miner T."/>
            <person name="Herter B."/>
            <person name="Appelbaum E."/>
            <person name="Cordes M."/>
            <person name="Lek S."/>
            <person name="Wollam A."/>
            <person name="Pepin K.H."/>
            <person name="Palsikar V.B."/>
            <person name="Mitreva M."/>
            <person name="Wilson R.K."/>
        </authorList>
    </citation>
    <scope>NUCLEOTIDE SEQUENCE [LARGE SCALE GENOMIC DNA]</scope>
    <source>
        <strain evidence="11 12">ATCC 27760</strain>
    </source>
</reference>
<name>U2KQS1_9FIRM</name>
<keyword evidence="7" id="KW-0902">Two-component regulatory system</keyword>
<proteinExistence type="predicted"/>
<dbReference type="InterPro" id="IPR003594">
    <property type="entry name" value="HATPase_dom"/>
</dbReference>
<dbReference type="eggNOG" id="COG2205">
    <property type="taxonomic scope" value="Bacteria"/>
</dbReference>
<evidence type="ECO:0000256" key="4">
    <source>
        <dbReference type="ARBA" id="ARBA00022553"/>
    </source>
</evidence>
<dbReference type="Gene3D" id="3.30.565.10">
    <property type="entry name" value="Histidine kinase-like ATPase, C-terminal domain"/>
    <property type="match status" value="1"/>
</dbReference>
<dbReference type="Proteomes" id="UP000016662">
    <property type="component" value="Unassembled WGS sequence"/>
</dbReference>
<dbReference type="Gene3D" id="6.10.340.10">
    <property type="match status" value="1"/>
</dbReference>
<dbReference type="SMART" id="SM00387">
    <property type="entry name" value="HATPase_c"/>
    <property type="match status" value="1"/>
</dbReference>
<keyword evidence="8" id="KW-1133">Transmembrane helix</keyword>
<dbReference type="SMART" id="SM00388">
    <property type="entry name" value="HisKA"/>
    <property type="match status" value="1"/>
</dbReference>